<keyword evidence="1" id="KW-0472">Membrane</keyword>
<keyword evidence="1" id="KW-0812">Transmembrane</keyword>
<sequence>MKKCRQLHLWIGLFTSVLILIESVTGLLMVEPWLIGANRPQAEQRVQLEKAGAVDFAGDAAAYGRRAGAGAGQGRNAGSAGRQNSLMAFVRGLHSGKIGNTDLSIFLDIVAVAMIVLTTTGIIMSVNILRAQARAKKRI</sequence>
<name>A5D6A0_PELTS</name>
<accession>A5D6A0</accession>
<proteinExistence type="predicted"/>
<feature type="transmembrane region" description="Helical" evidence="1">
    <location>
        <begin position="7"/>
        <end position="30"/>
    </location>
</feature>
<dbReference type="AlphaFoldDB" id="A5D6A0"/>
<dbReference type="Pfam" id="PF03929">
    <property type="entry name" value="PepSY_TM"/>
    <property type="match status" value="1"/>
</dbReference>
<dbReference type="Proteomes" id="UP000006556">
    <property type="component" value="Chromosome"/>
</dbReference>
<keyword evidence="1" id="KW-1133">Transmembrane helix</keyword>
<organism evidence="2 3">
    <name type="scientific">Pelotomaculum thermopropionicum (strain DSM 13744 / JCM 10971 / SI)</name>
    <dbReference type="NCBI Taxonomy" id="370438"/>
    <lineage>
        <taxon>Bacteria</taxon>
        <taxon>Bacillati</taxon>
        <taxon>Bacillota</taxon>
        <taxon>Clostridia</taxon>
        <taxon>Eubacteriales</taxon>
        <taxon>Desulfotomaculaceae</taxon>
        <taxon>Pelotomaculum</taxon>
    </lineage>
</organism>
<dbReference type="EMBL" id="AP009389">
    <property type="protein sequence ID" value="BAF58221.1"/>
    <property type="molecule type" value="Genomic_DNA"/>
</dbReference>
<dbReference type="STRING" id="370438.PTH_0040"/>
<dbReference type="HOGENOM" id="CLU_127719_0_0_9"/>
<evidence type="ECO:0000313" key="3">
    <source>
        <dbReference type="Proteomes" id="UP000006556"/>
    </source>
</evidence>
<dbReference type="KEGG" id="pth:PTH_0040"/>
<protein>
    <submittedName>
        <fullName evidence="2">Hypothetical membrane protein</fullName>
    </submittedName>
</protein>
<evidence type="ECO:0000256" key="1">
    <source>
        <dbReference type="SAM" id="Phobius"/>
    </source>
</evidence>
<dbReference type="InterPro" id="IPR005625">
    <property type="entry name" value="PepSY-ass_TM"/>
</dbReference>
<gene>
    <name evidence="2" type="ordered locus">PTH_0040</name>
</gene>
<dbReference type="eggNOG" id="COG3182">
    <property type="taxonomic scope" value="Bacteria"/>
</dbReference>
<feature type="transmembrane region" description="Helical" evidence="1">
    <location>
        <begin position="105"/>
        <end position="129"/>
    </location>
</feature>
<keyword evidence="3" id="KW-1185">Reference proteome</keyword>
<evidence type="ECO:0000313" key="2">
    <source>
        <dbReference type="EMBL" id="BAF58221.1"/>
    </source>
</evidence>
<reference evidence="3" key="1">
    <citation type="journal article" date="2008" name="Genome Res.">
        <title>The genome of Pelotomaculum thermopropionicum reveals niche-associated evolution in anaerobic microbiota.</title>
        <authorList>
            <person name="Kosaka T."/>
            <person name="Kato S."/>
            <person name="Shimoyama T."/>
            <person name="Ishii S."/>
            <person name="Abe T."/>
            <person name="Watanabe K."/>
        </authorList>
    </citation>
    <scope>NUCLEOTIDE SEQUENCE [LARGE SCALE GENOMIC DNA]</scope>
    <source>
        <strain evidence="3">DSM 13744 / JCM 10971 / SI</strain>
    </source>
</reference>